<organism evidence="6 7">
    <name type="scientific">Denitromonas halophila</name>
    <dbReference type="NCBI Taxonomy" id="1629404"/>
    <lineage>
        <taxon>Bacteria</taxon>
        <taxon>Pseudomonadati</taxon>
        <taxon>Pseudomonadota</taxon>
        <taxon>Betaproteobacteria</taxon>
        <taxon>Rhodocyclales</taxon>
        <taxon>Zoogloeaceae</taxon>
        <taxon>Denitromonas</taxon>
    </lineage>
</organism>
<dbReference type="EMBL" id="VMNK01000009">
    <property type="protein sequence ID" value="TVO56041.1"/>
    <property type="molecule type" value="Genomic_DNA"/>
</dbReference>
<gene>
    <name evidence="6" type="ORF">FHP91_11390</name>
</gene>
<evidence type="ECO:0000256" key="1">
    <source>
        <dbReference type="ARBA" id="ARBA00004141"/>
    </source>
</evidence>
<evidence type="ECO:0000259" key="5">
    <source>
        <dbReference type="Pfam" id="PF13675"/>
    </source>
</evidence>
<feature type="domain" description="NarX-like N-terminal" evidence="5">
    <location>
        <begin position="175"/>
        <end position="253"/>
    </location>
</feature>
<dbReference type="GO" id="GO:0016020">
    <property type="term" value="C:membrane"/>
    <property type="evidence" value="ECO:0007669"/>
    <property type="project" value="UniProtKB-SubCell"/>
</dbReference>
<proteinExistence type="predicted"/>
<dbReference type="InterPro" id="IPR006311">
    <property type="entry name" value="TAT_signal"/>
</dbReference>
<evidence type="ECO:0000256" key="2">
    <source>
        <dbReference type="ARBA" id="ARBA00022692"/>
    </source>
</evidence>
<evidence type="ECO:0000313" key="7">
    <source>
        <dbReference type="Proteomes" id="UP000319502"/>
    </source>
</evidence>
<comment type="caution">
    <text evidence="6">The sequence shown here is derived from an EMBL/GenBank/DDBJ whole genome shotgun (WGS) entry which is preliminary data.</text>
</comment>
<keyword evidence="7" id="KW-1185">Reference proteome</keyword>
<keyword evidence="2" id="KW-0812">Transmembrane</keyword>
<sequence length="290" mass="31587">MKKRVVTPCMLFVNFGDEMMRRRDVIKATLGGMGVLAMPRVFAAPGVAPAVVDTFLSLPEAINKAGRQRMLSQRCAKAWLMQGLAVTPGVATTLLQSSMALFETQMTELSRFVPTADVQAALVQLSADWQSYRAALLVPPSPESAAQIYARNEAVLSAAHAATQAYERASGTTEGRLINVAGRQRMLSQRMAKFVYFARYGVESEASIEALGKAREEFIKALELLKAAPQNTAQITNELSLVDQQWFFFQNALGQGSSPKALLAIATTSERILEQLNLVVGLYESLARPA</sequence>
<evidence type="ECO:0000313" key="6">
    <source>
        <dbReference type="EMBL" id="TVO56041.1"/>
    </source>
</evidence>
<dbReference type="InterPro" id="IPR029095">
    <property type="entry name" value="NarX-like_N"/>
</dbReference>
<evidence type="ECO:0000256" key="4">
    <source>
        <dbReference type="ARBA" id="ARBA00023136"/>
    </source>
</evidence>
<dbReference type="AlphaFoldDB" id="A0A557QSZ7"/>
<comment type="subcellular location">
    <subcellularLocation>
        <location evidence="1">Membrane</location>
        <topology evidence="1">Multi-pass membrane protein</topology>
    </subcellularLocation>
</comment>
<name>A0A557QSZ7_9RHOO</name>
<keyword evidence="3" id="KW-1133">Transmembrane helix</keyword>
<keyword evidence="4" id="KW-0472">Membrane</keyword>
<dbReference type="Proteomes" id="UP000319502">
    <property type="component" value="Unassembled WGS sequence"/>
</dbReference>
<reference evidence="6 7" key="1">
    <citation type="submission" date="2019-07" db="EMBL/GenBank/DDBJ databases">
        <title>The pathways for chlorine oxyanion respiration interact through the shared metabolite chlorate.</title>
        <authorList>
            <person name="Barnum T.P."/>
            <person name="Cheng Y."/>
            <person name="Hill K.A."/>
            <person name="Lucas L.N."/>
            <person name="Carlson H.K."/>
            <person name="Coates J.D."/>
        </authorList>
    </citation>
    <scope>NUCLEOTIDE SEQUENCE [LARGE SCALE GENOMIC DNA]</scope>
    <source>
        <strain evidence="6 7">SFB-3</strain>
    </source>
</reference>
<dbReference type="OrthoDB" id="952521at2"/>
<evidence type="ECO:0000256" key="3">
    <source>
        <dbReference type="ARBA" id="ARBA00022989"/>
    </source>
</evidence>
<accession>A0A557QSZ7</accession>
<dbReference type="Pfam" id="PF13675">
    <property type="entry name" value="PilJ"/>
    <property type="match status" value="2"/>
</dbReference>
<protein>
    <recommendedName>
        <fullName evidence="5">NarX-like N-terminal domain-containing protein</fullName>
    </recommendedName>
</protein>
<feature type="domain" description="NarX-like N-terminal" evidence="5">
    <location>
        <begin position="60"/>
        <end position="147"/>
    </location>
</feature>
<dbReference type="PROSITE" id="PS51318">
    <property type="entry name" value="TAT"/>
    <property type="match status" value="1"/>
</dbReference>